<protein>
    <recommendedName>
        <fullName evidence="1">Putative tail fiber protein gp53-like C-terminal domain-containing protein</fullName>
    </recommendedName>
</protein>
<evidence type="ECO:0000313" key="2">
    <source>
        <dbReference type="EMBL" id="VVG74110.1"/>
    </source>
</evidence>
<gene>
    <name evidence="2" type="ORF">PAP18089_05122</name>
</gene>
<dbReference type="AlphaFoldDB" id="A0A5E5PCQ9"/>
<dbReference type="InterPro" id="IPR054075">
    <property type="entry name" value="Gp53-like_C"/>
</dbReference>
<dbReference type="Pfam" id="PF21882">
    <property type="entry name" value="Gp53-like_C"/>
    <property type="match status" value="1"/>
</dbReference>
<dbReference type="OrthoDB" id="9035777at2"/>
<organism evidence="2 3">
    <name type="scientific">Pandoraea apista</name>
    <dbReference type="NCBI Taxonomy" id="93218"/>
    <lineage>
        <taxon>Bacteria</taxon>
        <taxon>Pseudomonadati</taxon>
        <taxon>Pseudomonadota</taxon>
        <taxon>Betaproteobacteria</taxon>
        <taxon>Burkholderiales</taxon>
        <taxon>Burkholderiaceae</taxon>
        <taxon>Pandoraea</taxon>
    </lineage>
</organism>
<reference evidence="2 3" key="1">
    <citation type="submission" date="2019-08" db="EMBL/GenBank/DDBJ databases">
        <authorList>
            <person name="Peeters C."/>
        </authorList>
    </citation>
    <scope>NUCLEOTIDE SEQUENCE [LARGE SCALE GENOMIC DNA]</scope>
    <source>
        <strain evidence="2 3">LMG 18089</strain>
    </source>
</reference>
<evidence type="ECO:0000313" key="3">
    <source>
        <dbReference type="Proteomes" id="UP000364291"/>
    </source>
</evidence>
<name>A0A5E5PCQ9_9BURK</name>
<accession>A0A5E5PCQ9</accession>
<sequence>MGVLAAGGIAADRNNNTQVVAAIRRLVQTKTVLVDVGTANAYAASNAPALTALPASGFVQVVSIANANTGAATYAPDGLAAKPILGMANAQLQGGELPAKGVATLVYVVASNLNSGNGAWVLIECTGGAQQLGAGSYGSTPPQFDNSAKFATTAGVKSAGFRHAASVPLSAATTLDASYAGKIVVLGGAGGYTITLPARSALPDGESITFICTASAAVTIQRAVPDQIYPNSASITSLSMSNGATAVLESSNAVSGWALIDGSSQLVYGGMMGASIAPNGYTKLPNGLIIQWTGSSYSFPGSGQQTLDINFPIAFPNGVLSVIVGNGENSTSQNDGVVQWNPIATTTAKFRVYCYSAIAAFTGFTAIAIGY</sequence>
<evidence type="ECO:0000259" key="1">
    <source>
        <dbReference type="Pfam" id="PF21882"/>
    </source>
</evidence>
<dbReference type="EMBL" id="CABPSX010000015">
    <property type="protein sequence ID" value="VVG74110.1"/>
    <property type="molecule type" value="Genomic_DNA"/>
</dbReference>
<proteinExistence type="predicted"/>
<feature type="domain" description="Putative tail fiber protein gp53-like C-terminal" evidence="1">
    <location>
        <begin position="283"/>
        <end position="371"/>
    </location>
</feature>
<dbReference type="Proteomes" id="UP000364291">
    <property type="component" value="Unassembled WGS sequence"/>
</dbReference>
<dbReference type="Gene3D" id="2.60.40.3940">
    <property type="match status" value="1"/>
</dbReference>
<dbReference type="RefSeq" id="WP_094068508.1">
    <property type="nucleotide sequence ID" value="NZ_CABPSX010000015.1"/>
</dbReference>